<evidence type="ECO:0000313" key="1">
    <source>
        <dbReference type="EMBL" id="KGH45402.1"/>
    </source>
</evidence>
<dbReference type="Proteomes" id="UP000029713">
    <property type="component" value="Unassembled WGS sequence"/>
</dbReference>
<dbReference type="EMBL" id="JPMX01000077">
    <property type="protein sequence ID" value="KGH45402.1"/>
    <property type="molecule type" value="Genomic_DNA"/>
</dbReference>
<organism evidence="1 2">
    <name type="scientific">Modestobacter caceresii</name>
    <dbReference type="NCBI Taxonomy" id="1522368"/>
    <lineage>
        <taxon>Bacteria</taxon>
        <taxon>Bacillati</taxon>
        <taxon>Actinomycetota</taxon>
        <taxon>Actinomycetes</taxon>
        <taxon>Geodermatophilales</taxon>
        <taxon>Geodermatophilaceae</taxon>
        <taxon>Modestobacter</taxon>
    </lineage>
</organism>
<protein>
    <submittedName>
        <fullName evidence="1">Uncharacterized protein</fullName>
    </submittedName>
</protein>
<accession>A0A098Y4L3</accession>
<proteinExistence type="predicted"/>
<evidence type="ECO:0000313" key="2">
    <source>
        <dbReference type="Proteomes" id="UP000029713"/>
    </source>
</evidence>
<gene>
    <name evidence="1" type="ORF">IN07_17000</name>
</gene>
<keyword evidence="2" id="KW-1185">Reference proteome</keyword>
<comment type="caution">
    <text evidence="1">The sequence shown here is derived from an EMBL/GenBank/DDBJ whole genome shotgun (WGS) entry which is preliminary data.</text>
</comment>
<sequence>MSEWVVPVLVLAVALAVAYRCCLRPLRSGACHLSPARDRAGIEGLDRQLRQSRAERDQLRAR</sequence>
<dbReference type="AlphaFoldDB" id="A0A098Y4L3"/>
<name>A0A098Y4L3_9ACTN</name>
<reference evidence="1 2" key="1">
    <citation type="submission" date="2014-07" db="EMBL/GenBank/DDBJ databases">
        <title>Biosystematic studies on Modestobacter strains isolated from extreme hyper-arid desert soil and from historic building.</title>
        <authorList>
            <person name="Bukarasam K."/>
            <person name="Bull A."/>
            <person name="Girard G."/>
            <person name="van Wezel G."/>
            <person name="Goodfellow M."/>
        </authorList>
    </citation>
    <scope>NUCLEOTIDE SEQUENCE [LARGE SCALE GENOMIC DNA]</scope>
    <source>
        <strain evidence="1 2">KNN45-2b</strain>
    </source>
</reference>